<comment type="similarity">
    <text evidence="2">Belongs to the outer membrane factor (OMF) (TC 1.B.17) family.</text>
</comment>
<dbReference type="GO" id="GO:0015288">
    <property type="term" value="F:porin activity"/>
    <property type="evidence" value="ECO:0007669"/>
    <property type="project" value="TreeGrafter"/>
</dbReference>
<dbReference type="EMBL" id="JPIU01000039">
    <property type="protein sequence ID" value="KIO44603.1"/>
    <property type="molecule type" value="Genomic_DNA"/>
</dbReference>
<name>A0A0C3MDU2_9PORP</name>
<evidence type="ECO:0000313" key="10">
    <source>
        <dbReference type="Proteomes" id="UP000031937"/>
    </source>
</evidence>
<evidence type="ECO:0000256" key="1">
    <source>
        <dbReference type="ARBA" id="ARBA00004442"/>
    </source>
</evidence>
<proteinExistence type="inferred from homology"/>
<accession>A0A0C3MDU2</accession>
<sequence length="469" mass="53167">MRFLFVVILLVGFIRVQAQVSLDLKKCREMALENSKKIAIAAQQVEKSAYDVKSYRANFFPKFSATGMYAYMQKRWKFKINGGYLPTYIQDGQGNLVPNLYLDPTTHLPVMGKDGMFLFNEYAFMPDINLALGLRGIYTAGILLEQPLFMGGKVRSAFRMAKIGKEMADLNQEYNRKEVILEADEAYWQYLKVCELVTSAEKYKSVVKELVLNLVNAYEIGMSSRNDLLKAQVKLNEAELMLQKAMNGKSLARMNLCRIVGIDFYSEVQISDTLQEGITPGLFEVKAGITGRPEYNLLEKEVELKVKEVELARSDFLPQLGVSASYGYSDGITVNGQGSGISSFTAMASLKIPIYNWGEGRNKVRSVKAEKEMSRLRQEDMAQMMQLEIARARFNVEDAVTRVTLTRQSLSQAEENLTVSKNQYEVGMETLTDYMEAQAQWQKAWSDWIDAKAELRLSETRYLKATGQL</sequence>
<keyword evidence="7" id="KW-0998">Cell outer membrane</keyword>
<evidence type="ECO:0000256" key="5">
    <source>
        <dbReference type="ARBA" id="ARBA00022692"/>
    </source>
</evidence>
<dbReference type="Pfam" id="PF02321">
    <property type="entry name" value="OEP"/>
    <property type="match status" value="2"/>
</dbReference>
<evidence type="ECO:0000256" key="3">
    <source>
        <dbReference type="ARBA" id="ARBA00022448"/>
    </source>
</evidence>
<dbReference type="GO" id="GO:1990281">
    <property type="term" value="C:efflux pump complex"/>
    <property type="evidence" value="ECO:0007669"/>
    <property type="project" value="TreeGrafter"/>
</dbReference>
<keyword evidence="5" id="KW-0812">Transmembrane</keyword>
<evidence type="ECO:0000256" key="6">
    <source>
        <dbReference type="ARBA" id="ARBA00023136"/>
    </source>
</evidence>
<comment type="subcellular location">
    <subcellularLocation>
        <location evidence="1">Cell outer membrane</location>
    </subcellularLocation>
</comment>
<dbReference type="EMBL" id="JPIT01000018">
    <property type="protein sequence ID" value="KIO45143.1"/>
    <property type="molecule type" value="Genomic_DNA"/>
</dbReference>
<evidence type="ECO:0000256" key="4">
    <source>
        <dbReference type="ARBA" id="ARBA00022452"/>
    </source>
</evidence>
<keyword evidence="3" id="KW-0813">Transport</keyword>
<gene>
    <name evidence="8" type="ORF">BA92_10520</name>
    <name evidence="9" type="ORF">IE90_06830</name>
</gene>
<dbReference type="Gene3D" id="1.20.1600.10">
    <property type="entry name" value="Outer membrane efflux proteins (OEP)"/>
    <property type="match status" value="1"/>
</dbReference>
<protein>
    <submittedName>
        <fullName evidence="8">Transporter</fullName>
    </submittedName>
</protein>
<evidence type="ECO:0000256" key="7">
    <source>
        <dbReference type="ARBA" id="ARBA00023237"/>
    </source>
</evidence>
<evidence type="ECO:0000313" key="9">
    <source>
        <dbReference type="EMBL" id="KIO45143.1"/>
    </source>
</evidence>
<reference evidence="8 11" key="1">
    <citation type="submission" date="2014-07" db="EMBL/GenBank/DDBJ databases">
        <title>Porphyromonadaceae bacterium OUH 308042 = ATCC BAA-2681 = DSM 28342 draft genome.</title>
        <authorList>
            <person name="Sydenham T.V."/>
            <person name="Hasman H."/>
            <person name="Justensen U.S."/>
        </authorList>
    </citation>
    <scope>NUCLEOTIDE SEQUENCE [LARGE SCALE GENOMIC DNA]</scope>
    <source>
        <strain evidence="8 11">OUH 308042</strain>
    </source>
</reference>
<evidence type="ECO:0000313" key="8">
    <source>
        <dbReference type="EMBL" id="KIO44603.1"/>
    </source>
</evidence>
<dbReference type="PANTHER" id="PTHR30026">
    <property type="entry name" value="OUTER MEMBRANE PROTEIN TOLC"/>
    <property type="match status" value="1"/>
</dbReference>
<dbReference type="InterPro" id="IPR051906">
    <property type="entry name" value="TolC-like"/>
</dbReference>
<dbReference type="InterPro" id="IPR003423">
    <property type="entry name" value="OMP_efflux"/>
</dbReference>
<dbReference type="AlphaFoldDB" id="A0A0C3MDU2"/>
<dbReference type="GO" id="GO:0009279">
    <property type="term" value="C:cell outer membrane"/>
    <property type="evidence" value="ECO:0007669"/>
    <property type="project" value="UniProtKB-SubCell"/>
</dbReference>
<dbReference type="Proteomes" id="UP000031937">
    <property type="component" value="Unassembled WGS sequence"/>
</dbReference>
<dbReference type="RefSeq" id="WP_041503463.1">
    <property type="nucleotide sequence ID" value="NZ_JPIT01000018.1"/>
</dbReference>
<comment type="caution">
    <text evidence="8">The sequence shown here is derived from an EMBL/GenBank/DDBJ whole genome shotgun (WGS) entry which is preliminary data.</text>
</comment>
<dbReference type="PANTHER" id="PTHR30026:SF20">
    <property type="entry name" value="OUTER MEMBRANE PROTEIN TOLC"/>
    <property type="match status" value="1"/>
</dbReference>
<dbReference type="GO" id="GO:0015562">
    <property type="term" value="F:efflux transmembrane transporter activity"/>
    <property type="evidence" value="ECO:0007669"/>
    <property type="project" value="InterPro"/>
</dbReference>
<dbReference type="Proteomes" id="UP000031980">
    <property type="component" value="Unassembled WGS sequence"/>
</dbReference>
<evidence type="ECO:0000313" key="11">
    <source>
        <dbReference type="Proteomes" id="UP000031980"/>
    </source>
</evidence>
<reference evidence="9 10" key="2">
    <citation type="submission" date="2014-07" db="EMBL/GenBank/DDBJ databases">
        <title>Porphyromonadaceae bacterium OUH 334697 = ATCC BAA-2682 = DSM 28341 draft genome.</title>
        <authorList>
            <person name="Sydenham T.V."/>
            <person name="Hasman H."/>
            <person name="Justesen U.S."/>
        </authorList>
    </citation>
    <scope>NUCLEOTIDE SEQUENCE [LARGE SCALE GENOMIC DNA]</scope>
    <source>
        <strain evidence="9 10">OUH 334697</strain>
    </source>
</reference>
<dbReference type="SUPFAM" id="SSF56954">
    <property type="entry name" value="Outer membrane efflux proteins (OEP)"/>
    <property type="match status" value="1"/>
</dbReference>
<keyword evidence="4" id="KW-1134">Transmembrane beta strand</keyword>
<evidence type="ECO:0000256" key="2">
    <source>
        <dbReference type="ARBA" id="ARBA00007613"/>
    </source>
</evidence>
<keyword evidence="6" id="KW-0472">Membrane</keyword>
<keyword evidence="11" id="KW-1185">Reference proteome</keyword>
<organism evidence="8 11">
    <name type="scientific">Sanguibacteroides justesenii</name>
    <dbReference type="NCBI Taxonomy" id="1547597"/>
    <lineage>
        <taxon>Bacteria</taxon>
        <taxon>Pseudomonadati</taxon>
        <taxon>Bacteroidota</taxon>
        <taxon>Bacteroidia</taxon>
        <taxon>Bacteroidales</taxon>
        <taxon>Porphyromonadaceae</taxon>
        <taxon>Sanguibacteroides</taxon>
    </lineage>
</organism>